<dbReference type="Pfam" id="PF13041">
    <property type="entry name" value="PPR_2"/>
    <property type="match status" value="3"/>
</dbReference>
<organism evidence="4 5">
    <name type="scientific">Punica granatum</name>
    <name type="common">Pomegranate</name>
    <dbReference type="NCBI Taxonomy" id="22663"/>
    <lineage>
        <taxon>Eukaryota</taxon>
        <taxon>Viridiplantae</taxon>
        <taxon>Streptophyta</taxon>
        <taxon>Embryophyta</taxon>
        <taxon>Tracheophyta</taxon>
        <taxon>Spermatophyta</taxon>
        <taxon>Magnoliopsida</taxon>
        <taxon>eudicotyledons</taxon>
        <taxon>Gunneridae</taxon>
        <taxon>Pentapetalae</taxon>
        <taxon>rosids</taxon>
        <taxon>malvids</taxon>
        <taxon>Myrtales</taxon>
        <taxon>Lythraceae</taxon>
        <taxon>Punica</taxon>
    </lineage>
</organism>
<dbReference type="RefSeq" id="XP_031399812.1">
    <property type="nucleotide sequence ID" value="XM_031543952.1"/>
</dbReference>
<evidence type="ECO:0000256" key="3">
    <source>
        <dbReference type="PROSITE-ProRule" id="PRU00708"/>
    </source>
</evidence>
<dbReference type="PROSITE" id="PS51375">
    <property type="entry name" value="PPR"/>
    <property type="match status" value="5"/>
</dbReference>
<keyword evidence="4" id="KW-1185">Reference proteome</keyword>
<feature type="repeat" description="PPR" evidence="3">
    <location>
        <begin position="263"/>
        <end position="297"/>
    </location>
</feature>
<dbReference type="InterPro" id="IPR002885">
    <property type="entry name" value="PPR_rpt"/>
</dbReference>
<dbReference type="OrthoDB" id="185373at2759"/>
<dbReference type="Proteomes" id="UP000515151">
    <property type="component" value="Chromosome 6"/>
</dbReference>
<dbReference type="GeneID" id="116210137"/>
<dbReference type="GO" id="GO:0009451">
    <property type="term" value="P:RNA modification"/>
    <property type="evidence" value="ECO:0007669"/>
    <property type="project" value="InterPro"/>
</dbReference>
<feature type="repeat" description="PPR" evidence="3">
    <location>
        <begin position="193"/>
        <end position="227"/>
    </location>
</feature>
<evidence type="ECO:0000256" key="1">
    <source>
        <dbReference type="ARBA" id="ARBA00022737"/>
    </source>
</evidence>
<reference evidence="5" key="2">
    <citation type="submission" date="2025-08" db="UniProtKB">
        <authorList>
            <consortium name="RefSeq"/>
        </authorList>
    </citation>
    <scope>IDENTIFICATION</scope>
    <source>
        <tissue evidence="5">Leaf</tissue>
    </source>
</reference>
<proteinExistence type="inferred from homology"/>
<feature type="repeat" description="PPR" evidence="3">
    <location>
        <begin position="92"/>
        <end position="126"/>
    </location>
</feature>
<dbReference type="GO" id="GO:0003723">
    <property type="term" value="F:RNA binding"/>
    <property type="evidence" value="ECO:0007669"/>
    <property type="project" value="InterPro"/>
</dbReference>
<dbReference type="Pfam" id="PF01535">
    <property type="entry name" value="PPR"/>
    <property type="match status" value="1"/>
</dbReference>
<dbReference type="AlphaFoldDB" id="A0A6P8DR21"/>
<dbReference type="FunFam" id="1.25.40.10:FF:000212">
    <property type="entry name" value="Pentatricopeptide repeat-containing protein At2g03380, mitochondrial"/>
    <property type="match status" value="1"/>
</dbReference>
<sequence length="547" mass="60598">MNSLIKAVSLLKLTTSAFNCSLIHSSSDVCARLIDIYCLNQSLSSGRALHARLIVNGPPLPTHIACKLIAFYVQFGQFAEARHSFDGIPQTEPRRWTALLSAFTRQGHHDEALRAFREMQRHGTGPVEFVLPSILKSCGRLRDLRAGECMHAIVEKRSMEDDPFVSCGLVDMYLKCGLVGRARQVFEGMPVKDLAVLNALVSGYARHGLMQEALELVENVRSAGLNPDLVTWNSIIAGFSRKGDASMFPKVFMTMMIDGFEPDVVSWTSVISGFVQNFWIRDAFRTFAEMMARGILPNSATISSILPACASLADLRRGKEIHGHAIVIGVETDVFVRSALVDMYAKCGLISHAKISFDQISERSSVSWNTMIFGLANNGYCNEAIETFAQMEKEDRGRIDHLTFTAALTACSHGGMIEFGKSLFKNMQEVYGIKPRLEHYACLVDLLGRGGNLMEAHNLIKAMPMEADMFVWGALLGACRMHGSIELAEVAARHLSELEPRSPGSGLLLSSLYANAGGWEYASQLKRMTRRRKMREFLGRTWIEAMG</sequence>
<dbReference type="PANTHER" id="PTHR47926:SF487">
    <property type="entry name" value="REPEAT (TPR)-LIKE SUPERFAMILY PROTEIN, PUTATIVE-RELATED"/>
    <property type="match status" value="1"/>
</dbReference>
<dbReference type="InterPro" id="IPR011990">
    <property type="entry name" value="TPR-like_helical_dom_sf"/>
</dbReference>
<evidence type="ECO:0000256" key="2">
    <source>
        <dbReference type="ARBA" id="ARBA00061659"/>
    </source>
</evidence>
<dbReference type="Gene3D" id="1.25.40.10">
    <property type="entry name" value="Tetratricopeptide repeat domain"/>
    <property type="match status" value="4"/>
</dbReference>
<dbReference type="FunFam" id="1.25.40.10:FF:001383">
    <property type="entry name" value="Pentatricopeptide repeat-containing protein mitochondrial"/>
    <property type="match status" value="1"/>
</dbReference>
<protein>
    <submittedName>
        <fullName evidence="5">Pentatricopeptide repeat-containing protein At5g59600-like isoform X1</fullName>
    </submittedName>
</protein>
<reference evidence="4" key="1">
    <citation type="journal article" date="2020" name="Plant Biotechnol. J.">
        <title>The pomegranate (Punica granatum L.) draft genome dissects genetic divergence between soft- and hard-seeded cultivars.</title>
        <authorList>
            <person name="Luo X."/>
            <person name="Li H."/>
            <person name="Wu Z."/>
            <person name="Yao W."/>
            <person name="Zhao P."/>
            <person name="Cao D."/>
            <person name="Yu H."/>
            <person name="Li K."/>
            <person name="Poudel K."/>
            <person name="Zhao D."/>
            <person name="Zhang F."/>
            <person name="Xia X."/>
            <person name="Chen L."/>
            <person name="Wang Q."/>
            <person name="Jing D."/>
            <person name="Cao S."/>
        </authorList>
    </citation>
    <scope>NUCLEOTIDE SEQUENCE [LARGE SCALE GENOMIC DNA]</scope>
    <source>
        <strain evidence="4">cv. Tunisia</strain>
    </source>
</reference>
<evidence type="ECO:0000313" key="4">
    <source>
        <dbReference type="Proteomes" id="UP000515151"/>
    </source>
</evidence>
<gene>
    <name evidence="5" type="primary">LOC116210137</name>
</gene>
<dbReference type="PANTHER" id="PTHR47926">
    <property type="entry name" value="PENTATRICOPEPTIDE REPEAT-CONTAINING PROTEIN"/>
    <property type="match status" value="1"/>
</dbReference>
<evidence type="ECO:0000313" key="5">
    <source>
        <dbReference type="RefSeq" id="XP_031399812.1"/>
    </source>
</evidence>
<dbReference type="InterPro" id="IPR046960">
    <property type="entry name" value="PPR_At4g14850-like_plant"/>
</dbReference>
<feature type="repeat" description="PPR" evidence="3">
    <location>
        <begin position="228"/>
        <end position="262"/>
    </location>
</feature>
<comment type="similarity">
    <text evidence="2">Belongs to the PPR family. PCMP-E subfamily.</text>
</comment>
<dbReference type="NCBIfam" id="TIGR00756">
    <property type="entry name" value="PPR"/>
    <property type="match status" value="5"/>
</dbReference>
<dbReference type="InterPro" id="IPR046848">
    <property type="entry name" value="E_motif"/>
</dbReference>
<dbReference type="Pfam" id="PF20431">
    <property type="entry name" value="E_motif"/>
    <property type="match status" value="1"/>
</dbReference>
<accession>A0A6P8DR21</accession>
<feature type="repeat" description="PPR" evidence="3">
    <location>
        <begin position="364"/>
        <end position="394"/>
    </location>
</feature>
<keyword evidence="1" id="KW-0677">Repeat</keyword>
<name>A0A6P8DR21_PUNGR</name>